<feature type="compositionally biased region" description="Low complexity" evidence="1">
    <location>
        <begin position="129"/>
        <end position="147"/>
    </location>
</feature>
<reference evidence="2" key="1">
    <citation type="submission" date="2020-08" db="EMBL/GenBank/DDBJ databases">
        <authorList>
            <person name="Shumante A."/>
            <person name="Zimin A.V."/>
            <person name="Puiu D."/>
            <person name="Salzberg S.L."/>
        </authorList>
    </citation>
    <scope>NUCLEOTIDE SEQUENCE</scope>
    <source>
        <strain evidence="2">WC2-LM</strain>
        <tissue evidence="2">Liver</tissue>
    </source>
</reference>
<protein>
    <submittedName>
        <fullName evidence="2">Uncharacterized protein</fullName>
    </submittedName>
</protein>
<evidence type="ECO:0000313" key="2">
    <source>
        <dbReference type="EMBL" id="KAF7479583.1"/>
    </source>
</evidence>
<name>A0A834QJ37_MARMO</name>
<dbReference type="AlphaFoldDB" id="A0A834QJ37"/>
<organism evidence="2 3">
    <name type="scientific">Marmota monax</name>
    <name type="common">Woodchuck</name>
    <dbReference type="NCBI Taxonomy" id="9995"/>
    <lineage>
        <taxon>Eukaryota</taxon>
        <taxon>Metazoa</taxon>
        <taxon>Chordata</taxon>
        <taxon>Craniata</taxon>
        <taxon>Vertebrata</taxon>
        <taxon>Euteleostomi</taxon>
        <taxon>Mammalia</taxon>
        <taxon>Eutheria</taxon>
        <taxon>Euarchontoglires</taxon>
        <taxon>Glires</taxon>
        <taxon>Rodentia</taxon>
        <taxon>Sciuromorpha</taxon>
        <taxon>Sciuridae</taxon>
        <taxon>Xerinae</taxon>
        <taxon>Marmotini</taxon>
        <taxon>Marmota</taxon>
    </lineage>
</organism>
<dbReference type="Proteomes" id="UP000662637">
    <property type="component" value="Unassembled WGS sequence"/>
</dbReference>
<feature type="compositionally biased region" description="Polar residues" evidence="1">
    <location>
        <begin position="229"/>
        <end position="241"/>
    </location>
</feature>
<sequence>MVVSHANGDRLFPLPGDQCNGWVLTVSPNPRFSPVATAYEGSIHVSSALPSDPEQTAFRQFTAPYARAVEDVRDLISLRLPPCYISSSRFLEMKPCRRRLRLWAALTGAALICDRSRAALASAALQPSARPLGPKRLPPRLSVPLLRSTGPLAGGSRTTPEQALPEGAAANRPPRLEPAVQPSEDRAWPAAQLQPLGAAAGQCIQSHQDSKQKANGGSCGVDFRHRNHSPANNPNPQTLPV</sequence>
<proteinExistence type="predicted"/>
<dbReference type="EMBL" id="WJEC01001139">
    <property type="protein sequence ID" value="KAF7479583.1"/>
    <property type="molecule type" value="Genomic_DNA"/>
</dbReference>
<feature type="region of interest" description="Disordered" evidence="1">
    <location>
        <begin position="129"/>
        <end position="186"/>
    </location>
</feature>
<gene>
    <name evidence="2" type="ORF">GHT09_009204</name>
</gene>
<evidence type="ECO:0000313" key="3">
    <source>
        <dbReference type="Proteomes" id="UP000662637"/>
    </source>
</evidence>
<feature type="region of interest" description="Disordered" evidence="1">
    <location>
        <begin position="198"/>
        <end position="241"/>
    </location>
</feature>
<comment type="caution">
    <text evidence="2">The sequence shown here is derived from an EMBL/GenBank/DDBJ whole genome shotgun (WGS) entry which is preliminary data.</text>
</comment>
<evidence type="ECO:0000256" key="1">
    <source>
        <dbReference type="SAM" id="MobiDB-lite"/>
    </source>
</evidence>
<accession>A0A834QJ37</accession>